<dbReference type="STRING" id="1798657.A2648_01670"/>
<gene>
    <name evidence="2" type="ORF">A2648_01670</name>
</gene>
<keyword evidence="1" id="KW-0472">Membrane</keyword>
<accession>A0A1G2CUK2</accession>
<protein>
    <submittedName>
        <fullName evidence="2">Uncharacterized protein</fullName>
    </submittedName>
</protein>
<evidence type="ECO:0000256" key="1">
    <source>
        <dbReference type="SAM" id="Phobius"/>
    </source>
</evidence>
<dbReference type="EMBL" id="MHLH01000006">
    <property type="protein sequence ID" value="OGZ04430.1"/>
    <property type="molecule type" value="Genomic_DNA"/>
</dbReference>
<sequence>MEGKVVSLLFFVNFYVFVAFQKILCYIEYVRNGSEYFCFQKLSSFNEDKGIVLQNNYVIKKPLSKAAIAQVRSAMTVPEHIRDQIGDDEIHLLAQALWDWWQHMKALKRYIVSLCDKALFHPTPVTVTECPEKFFLWSVRRLREGHRIVAVGDKNKTFEANPQDWFSYFTPTQAVA</sequence>
<keyword evidence="1" id="KW-0812">Transmembrane</keyword>
<proteinExistence type="predicted"/>
<dbReference type="AlphaFoldDB" id="A0A1G2CUK2"/>
<dbReference type="Proteomes" id="UP000178841">
    <property type="component" value="Unassembled WGS sequence"/>
</dbReference>
<comment type="caution">
    <text evidence="2">The sequence shown here is derived from an EMBL/GenBank/DDBJ whole genome shotgun (WGS) entry which is preliminary data.</text>
</comment>
<feature type="transmembrane region" description="Helical" evidence="1">
    <location>
        <begin position="6"/>
        <end position="27"/>
    </location>
</feature>
<keyword evidence="1" id="KW-1133">Transmembrane helix</keyword>
<reference evidence="2 3" key="1">
    <citation type="journal article" date="2016" name="Nat. Commun.">
        <title>Thousands of microbial genomes shed light on interconnected biogeochemical processes in an aquifer system.</title>
        <authorList>
            <person name="Anantharaman K."/>
            <person name="Brown C.T."/>
            <person name="Hug L.A."/>
            <person name="Sharon I."/>
            <person name="Castelle C.J."/>
            <person name="Probst A.J."/>
            <person name="Thomas B.C."/>
            <person name="Singh A."/>
            <person name="Wilkins M.J."/>
            <person name="Karaoz U."/>
            <person name="Brodie E.L."/>
            <person name="Williams K.H."/>
            <person name="Hubbard S.S."/>
            <person name="Banfield J.F."/>
        </authorList>
    </citation>
    <scope>NUCLEOTIDE SEQUENCE [LARGE SCALE GENOMIC DNA]</scope>
</reference>
<evidence type="ECO:0000313" key="2">
    <source>
        <dbReference type="EMBL" id="OGZ04430.1"/>
    </source>
</evidence>
<evidence type="ECO:0000313" key="3">
    <source>
        <dbReference type="Proteomes" id="UP000178841"/>
    </source>
</evidence>
<organism evidence="2 3">
    <name type="scientific">Candidatus Lloydbacteria bacterium RIFCSPHIGHO2_01_FULL_41_20</name>
    <dbReference type="NCBI Taxonomy" id="1798657"/>
    <lineage>
        <taxon>Bacteria</taxon>
        <taxon>Candidatus Lloydiibacteriota</taxon>
    </lineage>
</organism>
<name>A0A1G2CUK2_9BACT</name>